<proteinExistence type="predicted"/>
<evidence type="ECO:0008006" key="3">
    <source>
        <dbReference type="Google" id="ProtNLM"/>
    </source>
</evidence>
<evidence type="ECO:0000313" key="2">
    <source>
        <dbReference type="Proteomes" id="UP000547510"/>
    </source>
</evidence>
<dbReference type="PANTHER" id="PTHR34817:SF2">
    <property type="entry name" value="NUCLEOTIDYLTRANSFERASE"/>
    <property type="match status" value="1"/>
</dbReference>
<name>A0A841CU98_9PSEU</name>
<dbReference type="Pfam" id="PF10127">
    <property type="entry name" value="RlaP"/>
    <property type="match status" value="1"/>
</dbReference>
<dbReference type="Proteomes" id="UP000547510">
    <property type="component" value="Unassembled WGS sequence"/>
</dbReference>
<keyword evidence="2" id="KW-1185">Reference proteome</keyword>
<dbReference type="PANTHER" id="PTHR34817">
    <property type="entry name" value="NUCLEOTIDYLTRANSFERASE"/>
    <property type="match status" value="1"/>
</dbReference>
<protein>
    <recommendedName>
        <fullName evidence="3">Nucleotidyltransferase</fullName>
    </recommendedName>
</protein>
<dbReference type="EMBL" id="JACHJN010000011">
    <property type="protein sequence ID" value="MBB5959515.1"/>
    <property type="molecule type" value="Genomic_DNA"/>
</dbReference>
<gene>
    <name evidence="1" type="ORF">FHS29_006136</name>
</gene>
<dbReference type="InterPro" id="IPR018775">
    <property type="entry name" value="RlaP"/>
</dbReference>
<dbReference type="AlphaFoldDB" id="A0A841CU98"/>
<comment type="caution">
    <text evidence="1">The sequence shown here is derived from an EMBL/GenBank/DDBJ whole genome shotgun (WGS) entry which is preliminary data.</text>
</comment>
<dbReference type="RefSeq" id="WP_221456862.1">
    <property type="nucleotide sequence ID" value="NZ_JACHJN010000011.1"/>
</dbReference>
<sequence length="212" mass="23572">MLVLSVVVGSHAYGLSTPGSDVDRRGVFVTPTRDFWRFDKPPTSREGPRPEELNWEVEHFCALALKANPTVLEVLVSPVVEVRTPLGDELRALLPAFLSLRAVDSYSRATTAQFARARGAEPKWKQAMHVVRLLLVCRDLVRTGELSVDAGPYRERLLAVRRGEVPWDEVRAWVDVLRAEIGAADSPLPPEPDQAAVESWLMSVRKRALVSA</sequence>
<organism evidence="1 2">
    <name type="scientific">Saccharothrix tamanrassetensis</name>
    <dbReference type="NCBI Taxonomy" id="1051531"/>
    <lineage>
        <taxon>Bacteria</taxon>
        <taxon>Bacillati</taxon>
        <taxon>Actinomycetota</taxon>
        <taxon>Actinomycetes</taxon>
        <taxon>Pseudonocardiales</taxon>
        <taxon>Pseudonocardiaceae</taxon>
        <taxon>Saccharothrix</taxon>
    </lineage>
</organism>
<evidence type="ECO:0000313" key="1">
    <source>
        <dbReference type="EMBL" id="MBB5959515.1"/>
    </source>
</evidence>
<accession>A0A841CU98</accession>
<reference evidence="1 2" key="1">
    <citation type="submission" date="2020-08" db="EMBL/GenBank/DDBJ databases">
        <title>Genomic Encyclopedia of Type Strains, Phase III (KMG-III): the genomes of soil and plant-associated and newly described type strains.</title>
        <authorList>
            <person name="Whitman W."/>
        </authorList>
    </citation>
    <scope>NUCLEOTIDE SEQUENCE [LARGE SCALE GENOMIC DNA]</scope>
    <source>
        <strain evidence="1 2">CECT 8640</strain>
    </source>
</reference>